<comment type="caution">
    <text evidence="1">The sequence shown here is derived from an EMBL/GenBank/DDBJ whole genome shotgun (WGS) entry which is preliminary data.</text>
</comment>
<keyword evidence="2" id="KW-1185">Reference proteome</keyword>
<dbReference type="Proteomes" id="UP001556709">
    <property type="component" value="Unassembled WGS sequence"/>
</dbReference>
<evidence type="ECO:0000313" key="1">
    <source>
        <dbReference type="EMBL" id="MEX0468747.1"/>
    </source>
</evidence>
<dbReference type="InterPro" id="IPR008928">
    <property type="entry name" value="6-hairpin_glycosidase_sf"/>
</dbReference>
<dbReference type="SUPFAM" id="SSF48208">
    <property type="entry name" value="Six-hairpin glycosidases"/>
    <property type="match status" value="1"/>
</dbReference>
<accession>A0ABV3TAU7</accession>
<protein>
    <submittedName>
        <fullName evidence="1">Uncharacterized protein</fullName>
    </submittedName>
</protein>
<gene>
    <name evidence="1" type="ORF">V6X73_03250</name>
</gene>
<evidence type="ECO:0000313" key="2">
    <source>
        <dbReference type="Proteomes" id="UP001556709"/>
    </source>
</evidence>
<name>A0ABV3TAU7_9GAMM</name>
<dbReference type="Gene3D" id="1.50.10.10">
    <property type="match status" value="1"/>
</dbReference>
<sequence>MSGAIRWLPWRWLLRRAARSQGFLDPLAVMARLRRFGQPAEVAEPIELLRAGMIFHARGLVNTRVIQHNLDWVWPWWIEQQFDPASPAFLPRAFSITHVNLTHRNWTAVGRPDCAALPIVDPRGLVTPLDDGWSLDAWVLGEDGSALYPARAASADQQLRHGDDDLSVVTRLAEAGLGLTSEAWLAREADRPVLYCRYQADADQPARLAISLRPYNPEGISFVHGLEQTPVDGGLRWQVDRGEGPPATLELDERPQGTLSSDYHGGDVALALDQMPHGQSAAPDAPQQQDCETGLVTAAALYAIEPGVARTVTLRIPLSREAAQSTPQGWAAVDAAAAQLQLPDARYQALYRSAVRTLAMHSVEDIYPGPYTYRRFWFRDAAFIINSLLQAGLVARAEKALAAFPTRQTRATGYFHSQEGEWDSNGQALWILERFHALTGRWPSTSAGRDWHTVVRRGAEWIARKRLDADSDRPEAGLLPAGFSAEHLGPNDYYYWDDEWAVAGLRAAARLMDAEADAPAARWMRAEAENLAQCIDRAQANDARRLGAALLPASPLRRMDAGAIGSVVGGYPLQQRPANDAALLATVDYLLAAHRVGGGFFQEMIHAGINAYLTLHLAQILMRAGDDRGLALIEAVADLASPTGQWPEAIHPHTRGGCMGDGQHVWAAAEWVSVMRNAFCREEDRGLVLGAGVLPRWLAAGETLSFGPTPTVYGAVSVTITPESGGCQVEWRIDGGDPAWITVALPGHAPVALAGEARATRVEAVA</sequence>
<dbReference type="RefSeq" id="WP_367957759.1">
    <property type="nucleotide sequence ID" value="NZ_JBAKFK010000001.1"/>
</dbReference>
<proteinExistence type="predicted"/>
<dbReference type="EMBL" id="JBAKFM010000001">
    <property type="protein sequence ID" value="MEX0468747.1"/>
    <property type="molecule type" value="Genomic_DNA"/>
</dbReference>
<organism evidence="1 2">
    <name type="scientific">Spiribacter pallidus</name>
    <dbReference type="NCBI Taxonomy" id="1987936"/>
    <lineage>
        <taxon>Bacteria</taxon>
        <taxon>Pseudomonadati</taxon>
        <taxon>Pseudomonadota</taxon>
        <taxon>Gammaproteobacteria</taxon>
        <taxon>Chromatiales</taxon>
        <taxon>Ectothiorhodospiraceae</taxon>
        <taxon>Spiribacter</taxon>
    </lineage>
</organism>
<dbReference type="InterPro" id="IPR012341">
    <property type="entry name" value="6hp_glycosidase-like_sf"/>
</dbReference>
<reference evidence="1 2" key="1">
    <citation type="submission" date="2024-02" db="EMBL/GenBank/DDBJ databases">
        <title>New especies of Spiribacter isolated from saline water.</title>
        <authorList>
            <person name="Leon M.J."/>
            <person name="De La Haba R."/>
            <person name="Sanchez-Porro C."/>
            <person name="Ventosa A."/>
        </authorList>
    </citation>
    <scope>NUCLEOTIDE SEQUENCE [LARGE SCALE GENOMIC DNA]</scope>
    <source>
        <strain evidence="2">ag22IC6-390</strain>
    </source>
</reference>